<keyword evidence="2" id="KW-1185">Reference proteome</keyword>
<proteinExistence type="predicted"/>
<sequence>MPQIFEPCGKTSAECKLFWDTRQSGNLEVNSGTCAVVCCSDYDTNNLSSVLTTETTYVLIGFPPLLSVATCT</sequence>
<name>A0ABD1CAM9_CULPP</name>
<reference evidence="1 2" key="1">
    <citation type="submission" date="2024-05" db="EMBL/GenBank/DDBJ databases">
        <title>Culex pipiens pipiens assembly and annotation.</title>
        <authorList>
            <person name="Alout H."/>
            <person name="Durand T."/>
        </authorList>
    </citation>
    <scope>NUCLEOTIDE SEQUENCE [LARGE SCALE GENOMIC DNA]</scope>
    <source>
        <strain evidence="1">HA-2024</strain>
        <tissue evidence="1">Whole body</tissue>
    </source>
</reference>
<accession>A0ABD1CAM9</accession>
<organism evidence="1 2">
    <name type="scientific">Culex pipiens pipiens</name>
    <name type="common">Northern house mosquito</name>
    <dbReference type="NCBI Taxonomy" id="38569"/>
    <lineage>
        <taxon>Eukaryota</taxon>
        <taxon>Metazoa</taxon>
        <taxon>Ecdysozoa</taxon>
        <taxon>Arthropoda</taxon>
        <taxon>Hexapoda</taxon>
        <taxon>Insecta</taxon>
        <taxon>Pterygota</taxon>
        <taxon>Neoptera</taxon>
        <taxon>Endopterygota</taxon>
        <taxon>Diptera</taxon>
        <taxon>Nematocera</taxon>
        <taxon>Culicoidea</taxon>
        <taxon>Culicidae</taxon>
        <taxon>Culicinae</taxon>
        <taxon>Culicini</taxon>
        <taxon>Culex</taxon>
        <taxon>Culex</taxon>
    </lineage>
</organism>
<dbReference type="EMBL" id="JBEHCU010014378">
    <property type="protein sequence ID" value="KAL1373436.1"/>
    <property type="molecule type" value="Genomic_DNA"/>
</dbReference>
<dbReference type="AlphaFoldDB" id="A0ABD1CAM9"/>
<protein>
    <submittedName>
        <fullName evidence="1">Uncharacterized protein</fullName>
    </submittedName>
</protein>
<comment type="caution">
    <text evidence="1">The sequence shown here is derived from an EMBL/GenBank/DDBJ whole genome shotgun (WGS) entry which is preliminary data.</text>
</comment>
<dbReference type="Proteomes" id="UP001562425">
    <property type="component" value="Unassembled WGS sequence"/>
</dbReference>
<gene>
    <name evidence="1" type="ORF">pipiens_018656</name>
</gene>
<evidence type="ECO:0000313" key="2">
    <source>
        <dbReference type="Proteomes" id="UP001562425"/>
    </source>
</evidence>
<evidence type="ECO:0000313" key="1">
    <source>
        <dbReference type="EMBL" id="KAL1373436.1"/>
    </source>
</evidence>